<sequence length="69" mass="8009">MFMDMLSHWGAAEKTLVQYSSCPKLVEPHDILCSAQTSQARRKGVYTYEAVVLQMSRRWGLSRRCRTSR</sequence>
<comment type="caution">
    <text evidence="1">The sequence shown here is derived from an EMBL/GenBank/DDBJ whole genome shotgun (WGS) entry which is preliminary data.</text>
</comment>
<evidence type="ECO:0000313" key="1">
    <source>
        <dbReference type="EMBL" id="KAK6296679.1"/>
    </source>
</evidence>
<keyword evidence="2" id="KW-1185">Reference proteome</keyword>
<gene>
    <name evidence="1" type="ORF">J4Q44_G00328210</name>
</gene>
<dbReference type="EMBL" id="JAGTTL010000032">
    <property type="protein sequence ID" value="KAK6296679.1"/>
    <property type="molecule type" value="Genomic_DNA"/>
</dbReference>
<dbReference type="AlphaFoldDB" id="A0AAN8KKY6"/>
<name>A0AAN8KKY6_9TELE</name>
<evidence type="ECO:0000313" key="2">
    <source>
        <dbReference type="Proteomes" id="UP001356427"/>
    </source>
</evidence>
<proteinExistence type="predicted"/>
<reference evidence="1 2" key="1">
    <citation type="submission" date="2021-04" db="EMBL/GenBank/DDBJ databases">
        <authorList>
            <person name="De Guttry C."/>
            <person name="Zahm M."/>
            <person name="Klopp C."/>
            <person name="Cabau C."/>
            <person name="Louis A."/>
            <person name="Berthelot C."/>
            <person name="Parey E."/>
            <person name="Roest Crollius H."/>
            <person name="Montfort J."/>
            <person name="Robinson-Rechavi M."/>
            <person name="Bucao C."/>
            <person name="Bouchez O."/>
            <person name="Gislard M."/>
            <person name="Lluch J."/>
            <person name="Milhes M."/>
            <person name="Lampietro C."/>
            <person name="Lopez Roques C."/>
            <person name="Donnadieu C."/>
            <person name="Braasch I."/>
            <person name="Desvignes T."/>
            <person name="Postlethwait J."/>
            <person name="Bobe J."/>
            <person name="Wedekind C."/>
            <person name="Guiguen Y."/>
        </authorList>
    </citation>
    <scope>NUCLEOTIDE SEQUENCE [LARGE SCALE GENOMIC DNA]</scope>
    <source>
        <strain evidence="1">Cs_M1</strain>
        <tissue evidence="1">Blood</tissue>
    </source>
</reference>
<protein>
    <submittedName>
        <fullName evidence="1">Uncharacterized protein</fullName>
    </submittedName>
</protein>
<organism evidence="1 2">
    <name type="scientific">Coregonus suidteri</name>
    <dbReference type="NCBI Taxonomy" id="861788"/>
    <lineage>
        <taxon>Eukaryota</taxon>
        <taxon>Metazoa</taxon>
        <taxon>Chordata</taxon>
        <taxon>Craniata</taxon>
        <taxon>Vertebrata</taxon>
        <taxon>Euteleostomi</taxon>
        <taxon>Actinopterygii</taxon>
        <taxon>Neopterygii</taxon>
        <taxon>Teleostei</taxon>
        <taxon>Protacanthopterygii</taxon>
        <taxon>Salmoniformes</taxon>
        <taxon>Salmonidae</taxon>
        <taxon>Coregoninae</taxon>
        <taxon>Coregonus</taxon>
    </lineage>
</organism>
<dbReference type="Proteomes" id="UP001356427">
    <property type="component" value="Unassembled WGS sequence"/>
</dbReference>
<accession>A0AAN8KKY6</accession>